<keyword evidence="3" id="KW-1185">Reference proteome</keyword>
<gene>
    <name evidence="2" type="ORF">CCACVL1_13062</name>
</gene>
<evidence type="ECO:0000313" key="2">
    <source>
        <dbReference type="EMBL" id="OMO80277.1"/>
    </source>
</evidence>
<reference evidence="2 3" key="1">
    <citation type="submission" date="2013-09" db="EMBL/GenBank/DDBJ databases">
        <title>Corchorus capsularis genome sequencing.</title>
        <authorList>
            <person name="Alam M."/>
            <person name="Haque M.S."/>
            <person name="Islam M.S."/>
            <person name="Emdad E.M."/>
            <person name="Islam M.M."/>
            <person name="Ahmed B."/>
            <person name="Halim A."/>
            <person name="Hossen Q.M.M."/>
            <person name="Hossain M.Z."/>
            <person name="Ahmed R."/>
            <person name="Khan M.M."/>
            <person name="Islam R."/>
            <person name="Rashid M.M."/>
            <person name="Khan S.A."/>
            <person name="Rahman M.S."/>
            <person name="Alam M."/>
        </authorList>
    </citation>
    <scope>NUCLEOTIDE SEQUENCE [LARGE SCALE GENOMIC DNA]</scope>
    <source>
        <strain evidence="3">cv. CVL-1</strain>
        <tissue evidence="2">Whole seedling</tissue>
    </source>
</reference>
<comment type="caution">
    <text evidence="2">The sequence shown here is derived from an EMBL/GenBank/DDBJ whole genome shotgun (WGS) entry which is preliminary data.</text>
</comment>
<evidence type="ECO:0000256" key="1">
    <source>
        <dbReference type="SAM" id="MobiDB-lite"/>
    </source>
</evidence>
<evidence type="ECO:0000313" key="3">
    <source>
        <dbReference type="Proteomes" id="UP000188268"/>
    </source>
</evidence>
<feature type="region of interest" description="Disordered" evidence="1">
    <location>
        <begin position="97"/>
        <end position="118"/>
    </location>
</feature>
<name>A0A1R3ICG7_COCAP</name>
<dbReference type="Gramene" id="OMO80277">
    <property type="protein sequence ID" value="OMO80277"/>
    <property type="gene ID" value="CCACVL1_13062"/>
</dbReference>
<protein>
    <submittedName>
        <fullName evidence="2">Uncharacterized protein</fullName>
    </submittedName>
</protein>
<dbReference type="AlphaFoldDB" id="A0A1R3ICG7"/>
<proteinExistence type="predicted"/>
<sequence length="118" mass="13479">MAPNRFHRKGPRSKRKAFFSFSSRFQNRSNLAFTHVATCHQTNLAINPKPFCLHISYSSSIKTSTESTLNPTTFVSRDFQIAHPFINGDISSRCKKSTQEQQVLASDSPWPNPWSVQY</sequence>
<organism evidence="2 3">
    <name type="scientific">Corchorus capsularis</name>
    <name type="common">Jute</name>
    <dbReference type="NCBI Taxonomy" id="210143"/>
    <lineage>
        <taxon>Eukaryota</taxon>
        <taxon>Viridiplantae</taxon>
        <taxon>Streptophyta</taxon>
        <taxon>Embryophyta</taxon>
        <taxon>Tracheophyta</taxon>
        <taxon>Spermatophyta</taxon>
        <taxon>Magnoliopsida</taxon>
        <taxon>eudicotyledons</taxon>
        <taxon>Gunneridae</taxon>
        <taxon>Pentapetalae</taxon>
        <taxon>rosids</taxon>
        <taxon>malvids</taxon>
        <taxon>Malvales</taxon>
        <taxon>Malvaceae</taxon>
        <taxon>Grewioideae</taxon>
        <taxon>Apeibeae</taxon>
        <taxon>Corchorus</taxon>
    </lineage>
</organism>
<dbReference type="Proteomes" id="UP000188268">
    <property type="component" value="Unassembled WGS sequence"/>
</dbReference>
<dbReference type="EMBL" id="AWWV01010315">
    <property type="protein sequence ID" value="OMO80277.1"/>
    <property type="molecule type" value="Genomic_DNA"/>
</dbReference>
<accession>A0A1R3ICG7</accession>